<dbReference type="STRING" id="857293.CAAU_1674"/>
<protein>
    <recommendedName>
        <fullName evidence="1">MobA-like NTP transferase domain-containing protein</fullName>
    </recommendedName>
</protein>
<dbReference type="AlphaFoldDB" id="I7KUX5"/>
<comment type="caution">
    <text evidence="2">The sequence shown here is derived from an EMBL/GenBank/DDBJ whole genome shotgun (WGS) entry which is preliminary data.</text>
</comment>
<dbReference type="Proteomes" id="UP000007652">
    <property type="component" value="Unassembled WGS sequence"/>
</dbReference>
<proteinExistence type="predicted"/>
<dbReference type="Pfam" id="PF12804">
    <property type="entry name" value="NTP_transf_3"/>
    <property type="match status" value="1"/>
</dbReference>
<dbReference type="GO" id="GO:0016779">
    <property type="term" value="F:nucleotidyltransferase activity"/>
    <property type="evidence" value="ECO:0007669"/>
    <property type="project" value="UniProtKB-ARBA"/>
</dbReference>
<name>I7KUX5_9CLOT</name>
<dbReference type="InterPro" id="IPR029044">
    <property type="entry name" value="Nucleotide-diphossugar_trans"/>
</dbReference>
<dbReference type="EMBL" id="CAKP01000088">
    <property type="protein sequence ID" value="CCJ33758.1"/>
    <property type="molecule type" value="Genomic_DNA"/>
</dbReference>
<reference evidence="2 3" key="1">
    <citation type="journal article" date="2011" name="J. Bacteriol.">
        <title>Draft genome sequence of Caloramator australicus strain RC3T, a thermoanaerobe from the Great Artesian Basin of Australia.</title>
        <authorList>
            <person name="Ogg C.D."/>
            <person name="Patel B.K.C."/>
        </authorList>
    </citation>
    <scope>NUCLEOTIDE SEQUENCE [LARGE SCALE GENOMIC DNA]</scope>
    <source>
        <strain evidence="2 3">RC3</strain>
    </source>
</reference>
<evidence type="ECO:0000313" key="3">
    <source>
        <dbReference type="Proteomes" id="UP000007652"/>
    </source>
</evidence>
<dbReference type="SUPFAM" id="SSF53448">
    <property type="entry name" value="Nucleotide-diphospho-sugar transferases"/>
    <property type="match status" value="1"/>
</dbReference>
<accession>I7KUX5</accession>
<keyword evidence="3" id="KW-1185">Reference proteome</keyword>
<dbReference type="RefSeq" id="WP_008909020.1">
    <property type="nucleotide sequence ID" value="NZ_CAKP01000088.1"/>
</dbReference>
<organism evidence="2 3">
    <name type="scientific">Caloramator australicus RC3</name>
    <dbReference type="NCBI Taxonomy" id="857293"/>
    <lineage>
        <taxon>Bacteria</taxon>
        <taxon>Bacillati</taxon>
        <taxon>Bacillota</taxon>
        <taxon>Clostridia</taxon>
        <taxon>Eubacteriales</taxon>
        <taxon>Clostridiaceae</taxon>
        <taxon>Caloramator</taxon>
    </lineage>
</organism>
<evidence type="ECO:0000313" key="2">
    <source>
        <dbReference type="EMBL" id="CCJ33758.1"/>
    </source>
</evidence>
<dbReference type="InterPro" id="IPR025877">
    <property type="entry name" value="MobA-like_NTP_Trfase"/>
</dbReference>
<dbReference type="OrthoDB" id="159246at2"/>
<dbReference type="Gene3D" id="3.90.550.10">
    <property type="entry name" value="Spore Coat Polysaccharide Biosynthesis Protein SpsA, Chain A"/>
    <property type="match status" value="1"/>
</dbReference>
<gene>
    <name evidence="2" type="ORF">CAAU_1674</name>
</gene>
<feature type="domain" description="MobA-like NTP transferase" evidence="1">
    <location>
        <begin position="4"/>
        <end position="123"/>
    </location>
</feature>
<dbReference type="eggNOG" id="COG2266">
    <property type="taxonomic scope" value="Bacteria"/>
</dbReference>
<sequence>MVNALILAGDKGEDGKPKALLEIKGRFMIEYVIDALRDSGVVDNVYVVGDEILKDKIGHVVDGFIKSNGEMLDNIKYSVKSIGDYERPLLVCTSDIPLIKGDAVRDFVLECSKENLDVGYPIIDKSLNDEKYPDVKRTYVKMKEGTFTGGNIVFLNPNVVERATKKAEELIAFRKKPLKMGKVFRIILFTKACPWHSNNSCC</sequence>
<evidence type="ECO:0000259" key="1">
    <source>
        <dbReference type="Pfam" id="PF12804"/>
    </source>
</evidence>